<dbReference type="RefSeq" id="WP_353980961.1">
    <property type="nucleotide sequence ID" value="NZ_CP159578.1"/>
</dbReference>
<gene>
    <name evidence="1" type="ORF">ABV408_02805</name>
</gene>
<accession>A0AB74UG31</accession>
<sequence length="171" mass="19029">MCWTTGISILAIVVSGVSAFMSIRTSRLSAKPVLSAWLQSDSPNEHAFIVSNKGNGPAIIESFEVESPGIEKSFEESGAGLVHRFHEVMRQAYSAHYYELLSSTYLPRGQAVGAGEEKKIVVFSTQSINPFDSRKKESFLRSWKVKIIYKDMFGNRKGAVFYQGRITVVRA</sequence>
<dbReference type="EMBL" id="CP159578">
    <property type="protein sequence ID" value="XCJ80117.1"/>
    <property type="molecule type" value="Genomic_DNA"/>
</dbReference>
<dbReference type="AlphaFoldDB" id="A0AB74UG31"/>
<evidence type="ECO:0000313" key="1">
    <source>
        <dbReference type="EMBL" id="XCJ80117.1"/>
    </source>
</evidence>
<protein>
    <submittedName>
        <fullName evidence="1">Uncharacterized protein</fullName>
    </submittedName>
</protein>
<reference evidence="1" key="1">
    <citation type="submission" date="2024-06" db="EMBL/GenBank/DDBJ databases">
        <title>Complete genome of Salinicola endophyticus HNIBRBA4755.</title>
        <authorList>
            <person name="Shin S.Y."/>
            <person name="Kang H."/>
            <person name="Song J."/>
        </authorList>
    </citation>
    <scope>NUCLEOTIDE SEQUENCE</scope>
    <source>
        <strain evidence="1">HNIBRBA4755</strain>
    </source>
</reference>
<name>A0AB74UG31_9GAMM</name>
<proteinExistence type="predicted"/>
<organism evidence="1">
    <name type="scientific">Salinicola endophyticus</name>
    <dbReference type="NCBI Taxonomy" id="1949083"/>
    <lineage>
        <taxon>Bacteria</taxon>
        <taxon>Pseudomonadati</taxon>
        <taxon>Pseudomonadota</taxon>
        <taxon>Gammaproteobacteria</taxon>
        <taxon>Oceanospirillales</taxon>
        <taxon>Halomonadaceae</taxon>
        <taxon>Salinicola</taxon>
    </lineage>
</organism>